<dbReference type="SUPFAM" id="SSF159203">
    <property type="entry name" value="NifT/FixU-like"/>
    <property type="match status" value="1"/>
</dbReference>
<reference evidence="1" key="1">
    <citation type="journal article" date="2023" name="Microbiol Resour">
        <title>Genome Sequences of Rhodoplanes serenus and Two Thermotolerant Strains, Rhodoplanes tepidamans and 'Rhodoplanes cryptolactis,' Further Refine the Genus.</title>
        <authorList>
            <person name="Rayyan A.A."/>
            <person name="Kyndt J.A."/>
        </authorList>
    </citation>
    <scope>NUCLEOTIDE SEQUENCE</scope>
    <source>
        <strain evidence="1">DSM 9987</strain>
    </source>
</reference>
<gene>
    <name evidence="1" type="primary">nifT</name>
    <name evidence="1" type="ORF">PQJ73_26330</name>
</gene>
<dbReference type="EMBL" id="JAQQLI010000064">
    <property type="protein sequence ID" value="MDC7789213.1"/>
    <property type="molecule type" value="Genomic_DNA"/>
</dbReference>
<evidence type="ECO:0000313" key="1">
    <source>
        <dbReference type="EMBL" id="MDC7789213.1"/>
    </source>
</evidence>
<dbReference type="InterPro" id="IPR009727">
    <property type="entry name" value="NifT"/>
</dbReference>
<name>A0ABT5JIJ8_RHOTP</name>
<dbReference type="Pfam" id="PF06988">
    <property type="entry name" value="NifT"/>
    <property type="match status" value="1"/>
</dbReference>
<dbReference type="Gene3D" id="2.40.50.240">
    <property type="entry name" value="NifT/FixU-like"/>
    <property type="match status" value="1"/>
</dbReference>
<dbReference type="InterPro" id="IPR024044">
    <property type="entry name" value="NifT/FixU_barrel-like_dom_sf"/>
</dbReference>
<proteinExistence type="predicted"/>
<protein>
    <submittedName>
        <fullName evidence="1">Nitrogen fixation protein NifT</fullName>
    </submittedName>
</protein>
<dbReference type="RefSeq" id="WP_272780043.1">
    <property type="nucleotide sequence ID" value="NZ_JAQQLI010000064.1"/>
</dbReference>
<comment type="caution">
    <text evidence="1">The sequence shown here is derived from an EMBL/GenBank/DDBJ whole genome shotgun (WGS) entry which is preliminary data.</text>
</comment>
<dbReference type="NCBIfam" id="TIGR02934">
    <property type="entry name" value="nifT_nitrog"/>
    <property type="match status" value="1"/>
</dbReference>
<dbReference type="Proteomes" id="UP001165652">
    <property type="component" value="Unassembled WGS sequence"/>
</dbReference>
<organism evidence="1 2">
    <name type="scientific">Rhodoplanes tepidamans</name>
    <name type="common">Rhodoplanes cryptolactis</name>
    <dbReference type="NCBI Taxonomy" id="200616"/>
    <lineage>
        <taxon>Bacteria</taxon>
        <taxon>Pseudomonadati</taxon>
        <taxon>Pseudomonadota</taxon>
        <taxon>Alphaproteobacteria</taxon>
        <taxon>Hyphomicrobiales</taxon>
        <taxon>Nitrobacteraceae</taxon>
        <taxon>Rhodoplanes</taxon>
    </lineage>
</organism>
<accession>A0ABT5JIJ8</accession>
<keyword evidence="2" id="KW-1185">Reference proteome</keyword>
<evidence type="ECO:0000313" key="2">
    <source>
        <dbReference type="Proteomes" id="UP001165652"/>
    </source>
</evidence>
<reference evidence="1" key="2">
    <citation type="submission" date="2023-02" db="EMBL/GenBank/DDBJ databases">
        <authorList>
            <person name="Rayyan A."/>
            <person name="Meyer T."/>
            <person name="Kyndt J.A."/>
        </authorList>
    </citation>
    <scope>NUCLEOTIDE SEQUENCE</scope>
    <source>
        <strain evidence="1">DSM 9987</strain>
    </source>
</reference>
<sequence>MKIMIRRTDKGLSAYVPKKDLEQPVVEQEKDDLWGGWVKLKNGWVLALPDLPAETRLPITVEAKRIGEDA</sequence>